<dbReference type="PRINTS" id="PR00032">
    <property type="entry name" value="HTHARAC"/>
</dbReference>
<dbReference type="Gene3D" id="1.10.10.60">
    <property type="entry name" value="Homeodomain-like"/>
    <property type="match status" value="1"/>
</dbReference>
<evidence type="ECO:0000256" key="3">
    <source>
        <dbReference type="ARBA" id="ARBA00023163"/>
    </source>
</evidence>
<sequence>MQVFFVWYSSAAIYLTLYLIAMGDNDNRIFQNLHDLYKHLGIPTALIDPETDFTIFNLNDALKDVLPYKSPSLRVNYFVFNFVKNGIGRYGVDEQRFDLSPGTVYFTNPGHFRVYEWENTDEVYLITLSEAFLKENIHANIFEEFPFLLAETFPGRRLSPEVFAEFERIYLQIHREYLQRSPFRKRIIANLFVVLLLKIKEHFWLDYNPIYEGNRSSLIVKNFKLLLEKHYRQLGEGKATQPYRVQDYADAQSLHPNYLSNVIKAKTGKSIGVWIAEKTVAEAKSLLRNSNISIKEIAYRLGFTESAHFSNHFKKHTNISPAAYRNEHHTVQS</sequence>
<evidence type="ECO:0000256" key="4">
    <source>
        <dbReference type="SAM" id="Phobius"/>
    </source>
</evidence>
<accession>A0A2T5JCN4</accession>
<dbReference type="SMART" id="SM00342">
    <property type="entry name" value="HTH_ARAC"/>
    <property type="match status" value="1"/>
</dbReference>
<dbReference type="GO" id="GO:0003700">
    <property type="term" value="F:DNA-binding transcription factor activity"/>
    <property type="evidence" value="ECO:0007669"/>
    <property type="project" value="InterPro"/>
</dbReference>
<dbReference type="GO" id="GO:0043565">
    <property type="term" value="F:sequence-specific DNA binding"/>
    <property type="evidence" value="ECO:0007669"/>
    <property type="project" value="InterPro"/>
</dbReference>
<keyword evidence="4" id="KW-0472">Membrane</keyword>
<dbReference type="EMBL" id="QAOQ01000002">
    <property type="protein sequence ID" value="PTQ99522.1"/>
    <property type="molecule type" value="Genomic_DNA"/>
</dbReference>
<keyword evidence="2 6" id="KW-0238">DNA-binding</keyword>
<dbReference type="AlphaFoldDB" id="A0A2T5JCN4"/>
<dbReference type="Pfam" id="PF12833">
    <property type="entry name" value="HTH_18"/>
    <property type="match status" value="1"/>
</dbReference>
<dbReference type="InterPro" id="IPR018060">
    <property type="entry name" value="HTH_AraC"/>
</dbReference>
<keyword evidence="4" id="KW-1133">Transmembrane helix</keyword>
<evidence type="ECO:0000256" key="2">
    <source>
        <dbReference type="ARBA" id="ARBA00023125"/>
    </source>
</evidence>
<gene>
    <name evidence="6" type="ORF">C8P68_102346</name>
</gene>
<dbReference type="InterPro" id="IPR020449">
    <property type="entry name" value="Tscrpt_reg_AraC-type_HTH"/>
</dbReference>
<evidence type="ECO:0000313" key="6">
    <source>
        <dbReference type="EMBL" id="PTQ99522.1"/>
    </source>
</evidence>
<reference evidence="6 7" key="1">
    <citation type="submission" date="2018-04" db="EMBL/GenBank/DDBJ databases">
        <title>Genomic Encyclopedia of Archaeal and Bacterial Type Strains, Phase II (KMG-II): from individual species to whole genera.</title>
        <authorList>
            <person name="Goeker M."/>
        </authorList>
    </citation>
    <scope>NUCLEOTIDE SEQUENCE [LARGE SCALE GENOMIC DNA]</scope>
    <source>
        <strain evidence="6 7">DSM 26809</strain>
    </source>
</reference>
<organism evidence="6 7">
    <name type="scientific">Mucilaginibacter yixingensis</name>
    <dbReference type="NCBI Taxonomy" id="1295612"/>
    <lineage>
        <taxon>Bacteria</taxon>
        <taxon>Pseudomonadati</taxon>
        <taxon>Bacteroidota</taxon>
        <taxon>Sphingobacteriia</taxon>
        <taxon>Sphingobacteriales</taxon>
        <taxon>Sphingobacteriaceae</taxon>
        <taxon>Mucilaginibacter</taxon>
    </lineage>
</organism>
<evidence type="ECO:0000256" key="1">
    <source>
        <dbReference type="ARBA" id="ARBA00023015"/>
    </source>
</evidence>
<dbReference type="SUPFAM" id="SSF46689">
    <property type="entry name" value="Homeodomain-like"/>
    <property type="match status" value="1"/>
</dbReference>
<keyword evidence="7" id="KW-1185">Reference proteome</keyword>
<name>A0A2T5JCN4_9SPHI</name>
<feature type="domain" description="HTH araC/xylS-type" evidence="5">
    <location>
        <begin position="229"/>
        <end position="327"/>
    </location>
</feature>
<evidence type="ECO:0000313" key="7">
    <source>
        <dbReference type="Proteomes" id="UP000244168"/>
    </source>
</evidence>
<feature type="transmembrane region" description="Helical" evidence="4">
    <location>
        <begin position="6"/>
        <end position="23"/>
    </location>
</feature>
<proteinExistence type="predicted"/>
<comment type="caution">
    <text evidence="6">The sequence shown here is derived from an EMBL/GenBank/DDBJ whole genome shotgun (WGS) entry which is preliminary data.</text>
</comment>
<keyword evidence="4" id="KW-0812">Transmembrane</keyword>
<dbReference type="Proteomes" id="UP000244168">
    <property type="component" value="Unassembled WGS sequence"/>
</dbReference>
<keyword evidence="3" id="KW-0804">Transcription</keyword>
<dbReference type="PANTHER" id="PTHR43280:SF32">
    <property type="entry name" value="TRANSCRIPTIONAL REGULATORY PROTEIN"/>
    <property type="match status" value="1"/>
</dbReference>
<dbReference type="PANTHER" id="PTHR43280">
    <property type="entry name" value="ARAC-FAMILY TRANSCRIPTIONAL REGULATOR"/>
    <property type="match status" value="1"/>
</dbReference>
<dbReference type="InterPro" id="IPR037923">
    <property type="entry name" value="HTH-like"/>
</dbReference>
<dbReference type="InterPro" id="IPR009057">
    <property type="entry name" value="Homeodomain-like_sf"/>
</dbReference>
<dbReference type="PROSITE" id="PS01124">
    <property type="entry name" value="HTH_ARAC_FAMILY_2"/>
    <property type="match status" value="1"/>
</dbReference>
<evidence type="ECO:0000259" key="5">
    <source>
        <dbReference type="PROSITE" id="PS01124"/>
    </source>
</evidence>
<keyword evidence="1" id="KW-0805">Transcription regulation</keyword>
<dbReference type="SUPFAM" id="SSF51215">
    <property type="entry name" value="Regulatory protein AraC"/>
    <property type="match status" value="1"/>
</dbReference>
<protein>
    <submittedName>
        <fullName evidence="6">AraC-like DNA-binding protein</fullName>
    </submittedName>
</protein>